<dbReference type="PANTHER" id="PTHR14499">
    <property type="entry name" value="POTASSIUM CHANNEL TETRAMERIZATION DOMAIN-CONTAINING"/>
    <property type="match status" value="1"/>
</dbReference>
<dbReference type="EMBL" id="JANBVO010000033">
    <property type="protein sequence ID" value="KAJ9137728.1"/>
    <property type="molecule type" value="Genomic_DNA"/>
</dbReference>
<accession>A0AA38R5B9</accession>
<gene>
    <name evidence="3" type="ORF">NKR23_g8963</name>
</gene>
<proteinExistence type="predicted"/>
<dbReference type="InterPro" id="IPR000210">
    <property type="entry name" value="BTB/POZ_dom"/>
</dbReference>
<comment type="caution">
    <text evidence="3">The sequence shown here is derived from an EMBL/GenBank/DDBJ whole genome shotgun (WGS) entry which is preliminary data.</text>
</comment>
<evidence type="ECO:0000256" key="1">
    <source>
        <dbReference type="SAM" id="MobiDB-lite"/>
    </source>
</evidence>
<dbReference type="InterPro" id="IPR011333">
    <property type="entry name" value="SKP1/BTB/POZ_sf"/>
</dbReference>
<dbReference type="SMART" id="SM00225">
    <property type="entry name" value="BTB"/>
    <property type="match status" value="1"/>
</dbReference>
<evidence type="ECO:0000259" key="2">
    <source>
        <dbReference type="PROSITE" id="PS50097"/>
    </source>
</evidence>
<evidence type="ECO:0000313" key="3">
    <source>
        <dbReference type="EMBL" id="KAJ9137728.1"/>
    </source>
</evidence>
<feature type="domain" description="BTB" evidence="2">
    <location>
        <begin position="272"/>
        <end position="335"/>
    </location>
</feature>
<sequence>MNTSLEALLFPADGTAIRLVKYDTKQREEGDGTVDFYEHLPDLRPWFGEAFPERDFADFYVDSKEQRGSYGALVRSDNQSIHGAYCLYYTTAPALPLNETCRRLVGNGPPEERLFWRGDVLLVRYAGELGMGHEYIGAPHAVSSAAEQVIRSMYENQALEKKRDSDLKFELEMQGARYRFPDMFRAEEAGAVERFRTGMTNEEDADLIGRLSRYVVRWPSGSTRRLLDLSTALCSAQNFDGQGGRVNQPEAQPFAGAGLDPGAPAPRPSLASDVRVSLQVGERRFTTTKETLVGESHFFASLLSGRWKNALEDGSYFIDADPVLFEHILRFLRRGVYPLFFDVVKGHDHILYHSLQEEARYFGIPRLEDWLEQKRYLEAVRVDRTLEIRDEGTIAGQDTAAKGDAVDHYDTVPWLRMLVVQKRVTYMPEICVARD</sequence>
<protein>
    <recommendedName>
        <fullName evidence="2">BTB domain-containing protein</fullName>
    </recommendedName>
</protein>
<dbReference type="PROSITE" id="PS50097">
    <property type="entry name" value="BTB"/>
    <property type="match status" value="1"/>
</dbReference>
<dbReference type="CDD" id="cd18316">
    <property type="entry name" value="BTB_POZ_KCTD-like"/>
    <property type="match status" value="1"/>
</dbReference>
<feature type="region of interest" description="Disordered" evidence="1">
    <location>
        <begin position="240"/>
        <end position="268"/>
    </location>
</feature>
<dbReference type="GO" id="GO:0051260">
    <property type="term" value="P:protein homooligomerization"/>
    <property type="evidence" value="ECO:0007669"/>
    <property type="project" value="InterPro"/>
</dbReference>
<dbReference type="Gene3D" id="3.30.710.10">
    <property type="entry name" value="Potassium Channel Kv1.1, Chain A"/>
    <property type="match status" value="1"/>
</dbReference>
<organism evidence="3 4">
    <name type="scientific">Pleurostoma richardsiae</name>
    <dbReference type="NCBI Taxonomy" id="41990"/>
    <lineage>
        <taxon>Eukaryota</taxon>
        <taxon>Fungi</taxon>
        <taxon>Dikarya</taxon>
        <taxon>Ascomycota</taxon>
        <taxon>Pezizomycotina</taxon>
        <taxon>Sordariomycetes</taxon>
        <taxon>Sordariomycetidae</taxon>
        <taxon>Calosphaeriales</taxon>
        <taxon>Pleurostomataceae</taxon>
        <taxon>Pleurostoma</taxon>
    </lineage>
</organism>
<dbReference type="PANTHER" id="PTHR14499:SF136">
    <property type="entry name" value="GH08630P"/>
    <property type="match status" value="1"/>
</dbReference>
<dbReference type="AlphaFoldDB" id="A0AA38R5B9"/>
<feature type="compositionally biased region" description="Low complexity" evidence="1">
    <location>
        <begin position="253"/>
        <end position="262"/>
    </location>
</feature>
<dbReference type="InterPro" id="IPR003131">
    <property type="entry name" value="T1-type_BTB"/>
</dbReference>
<keyword evidence="4" id="KW-1185">Reference proteome</keyword>
<dbReference type="Proteomes" id="UP001174694">
    <property type="component" value="Unassembled WGS sequence"/>
</dbReference>
<reference evidence="3" key="1">
    <citation type="submission" date="2022-07" db="EMBL/GenBank/DDBJ databases">
        <title>Fungi with potential for degradation of polypropylene.</title>
        <authorList>
            <person name="Gostincar C."/>
        </authorList>
    </citation>
    <scope>NUCLEOTIDE SEQUENCE</scope>
    <source>
        <strain evidence="3">EXF-13308</strain>
    </source>
</reference>
<evidence type="ECO:0000313" key="4">
    <source>
        <dbReference type="Proteomes" id="UP001174694"/>
    </source>
</evidence>
<dbReference type="Pfam" id="PF02214">
    <property type="entry name" value="BTB_2"/>
    <property type="match status" value="1"/>
</dbReference>
<name>A0AA38R5B9_9PEZI</name>
<dbReference type="SUPFAM" id="SSF54695">
    <property type="entry name" value="POZ domain"/>
    <property type="match status" value="1"/>
</dbReference>